<sequence>MLKFDVGLSRLTRNGTRGLQDKNMCCLRRQPVLCMSTSGFSMEEFDEDTQNFNATLLPDLARRIEDLKKASTTHFLQYGFQASVLERKREDLMDIKPELPTTEPITWHEASEGHALINDWHENAWLMLREASQGTSTTSSADPTSDL</sequence>
<comment type="caution">
    <text evidence="1">The sequence shown here is derived from an EMBL/GenBank/DDBJ whole genome shotgun (WGS) entry which is preliminary data.</text>
</comment>
<name>A0A250XFD4_9CHLO</name>
<dbReference type="AlphaFoldDB" id="A0A250XFD4"/>
<proteinExistence type="predicted"/>
<protein>
    <submittedName>
        <fullName evidence="1">Uncharacterized protein</fullName>
    </submittedName>
</protein>
<gene>
    <name evidence="1" type="ORF">CEUSTIGMA_g8928.t1</name>
</gene>
<dbReference type="Proteomes" id="UP000232323">
    <property type="component" value="Unassembled WGS sequence"/>
</dbReference>
<keyword evidence="2" id="KW-1185">Reference proteome</keyword>
<evidence type="ECO:0000313" key="2">
    <source>
        <dbReference type="Proteomes" id="UP000232323"/>
    </source>
</evidence>
<evidence type="ECO:0000313" key="1">
    <source>
        <dbReference type="EMBL" id="GAX81500.1"/>
    </source>
</evidence>
<dbReference type="EMBL" id="BEGY01000066">
    <property type="protein sequence ID" value="GAX81500.1"/>
    <property type="molecule type" value="Genomic_DNA"/>
</dbReference>
<organism evidence="1 2">
    <name type="scientific">Chlamydomonas eustigma</name>
    <dbReference type="NCBI Taxonomy" id="1157962"/>
    <lineage>
        <taxon>Eukaryota</taxon>
        <taxon>Viridiplantae</taxon>
        <taxon>Chlorophyta</taxon>
        <taxon>core chlorophytes</taxon>
        <taxon>Chlorophyceae</taxon>
        <taxon>CS clade</taxon>
        <taxon>Chlamydomonadales</taxon>
        <taxon>Chlamydomonadaceae</taxon>
        <taxon>Chlamydomonas</taxon>
    </lineage>
</organism>
<reference evidence="1 2" key="1">
    <citation type="submission" date="2017-08" db="EMBL/GenBank/DDBJ databases">
        <title>Acidophilic green algal genome provides insights into adaptation to an acidic environment.</title>
        <authorList>
            <person name="Hirooka S."/>
            <person name="Hirose Y."/>
            <person name="Kanesaki Y."/>
            <person name="Higuchi S."/>
            <person name="Fujiwara T."/>
            <person name="Onuma R."/>
            <person name="Era A."/>
            <person name="Ohbayashi R."/>
            <person name="Uzuka A."/>
            <person name="Nozaki H."/>
            <person name="Yoshikawa H."/>
            <person name="Miyagishima S.Y."/>
        </authorList>
    </citation>
    <scope>NUCLEOTIDE SEQUENCE [LARGE SCALE GENOMIC DNA]</scope>
    <source>
        <strain evidence="1 2">NIES-2499</strain>
    </source>
</reference>
<accession>A0A250XFD4</accession>